<reference evidence="3 4" key="1">
    <citation type="submission" date="2018-10" db="EMBL/GenBank/DDBJ databases">
        <title>Natronolimnobius sp. XQ-INN 246 isolated from Inner Mongolia Autonomous Region of China.</title>
        <authorList>
            <person name="Xue Q."/>
        </authorList>
    </citation>
    <scope>NUCLEOTIDE SEQUENCE [LARGE SCALE GENOMIC DNA]</scope>
    <source>
        <strain evidence="3 4">XQ-INN 246</strain>
    </source>
</reference>
<comment type="caution">
    <text evidence="3">The sequence shown here is derived from an EMBL/GenBank/DDBJ whole genome shotgun (WGS) entry which is preliminary data.</text>
</comment>
<dbReference type="GO" id="GO:0009898">
    <property type="term" value="C:cytoplasmic side of plasma membrane"/>
    <property type="evidence" value="ECO:0007669"/>
    <property type="project" value="TreeGrafter"/>
</dbReference>
<keyword evidence="2" id="KW-0067">ATP-binding</keyword>
<dbReference type="RefSeq" id="WP_141463375.1">
    <property type="nucleotide sequence ID" value="NZ_RBZW01000012.1"/>
</dbReference>
<dbReference type="GO" id="GO:0005524">
    <property type="term" value="F:ATP binding"/>
    <property type="evidence" value="ECO:0007669"/>
    <property type="project" value="UniProtKB-KW"/>
</dbReference>
<protein>
    <submittedName>
        <fullName evidence="3">Chromosome partitioning protein ParA</fullName>
    </submittedName>
</protein>
<dbReference type="PANTHER" id="PTHR43384">
    <property type="entry name" value="SEPTUM SITE-DETERMINING PROTEIN MIND HOMOLOG, CHLOROPLASTIC-RELATED"/>
    <property type="match status" value="1"/>
</dbReference>
<name>A0A4S3TTT0_9EURY</name>
<proteinExistence type="predicted"/>
<accession>A0A4S3TTT0</accession>
<dbReference type="GO" id="GO:0051782">
    <property type="term" value="P:negative regulation of cell division"/>
    <property type="evidence" value="ECO:0007669"/>
    <property type="project" value="TreeGrafter"/>
</dbReference>
<dbReference type="InterPro" id="IPR050625">
    <property type="entry name" value="ParA/MinD_ATPase"/>
</dbReference>
<evidence type="ECO:0000313" key="4">
    <source>
        <dbReference type="Proteomes" id="UP000318864"/>
    </source>
</evidence>
<dbReference type="InterPro" id="IPR027417">
    <property type="entry name" value="P-loop_NTPase"/>
</dbReference>
<dbReference type="PANTHER" id="PTHR43384:SF10">
    <property type="entry name" value="ATPASE INVOLVED IN CHROMOSOME PARTITIONING, PARA_MIND FAMILY"/>
    <property type="match status" value="1"/>
</dbReference>
<organism evidence="3 4">
    <name type="scientific">Salinadaptatus halalkaliphilus</name>
    <dbReference type="NCBI Taxonomy" id="2419781"/>
    <lineage>
        <taxon>Archaea</taxon>
        <taxon>Methanobacteriati</taxon>
        <taxon>Methanobacteriota</taxon>
        <taxon>Stenosarchaea group</taxon>
        <taxon>Halobacteria</taxon>
        <taxon>Halobacteriales</taxon>
        <taxon>Natrialbaceae</taxon>
        <taxon>Salinadaptatus</taxon>
    </lineage>
</organism>
<evidence type="ECO:0000256" key="2">
    <source>
        <dbReference type="ARBA" id="ARBA00022840"/>
    </source>
</evidence>
<keyword evidence="1" id="KW-0547">Nucleotide-binding</keyword>
<gene>
    <name evidence="3" type="ORF">D8Y22_03695</name>
</gene>
<evidence type="ECO:0000256" key="1">
    <source>
        <dbReference type="ARBA" id="ARBA00022741"/>
    </source>
</evidence>
<sequence length="240" mass="25210">MIVAVAGGKGGVGKSTTAWNLGFELEAVVVDADLSTADLPPGSGPNLHDVLAGCADPTEATETVNAVSVLPCGRTLSGARAAAMDELPWVLERLERAYDRVVVDCPAGVARDVGTVLRAVDLAVLVTTPERAALVDCCRTANLADSLETPVAALVLNMADRARHGSIADRLGRRLGVGVTIVDSQPVVADAQARWLPVRTHGANAQAVSAFRSVVDRLEDAMERHMRRSGAAWSSRRRTS</sequence>
<dbReference type="Pfam" id="PF10609">
    <property type="entry name" value="ParA"/>
    <property type="match status" value="1"/>
</dbReference>
<dbReference type="Gene3D" id="3.40.50.300">
    <property type="entry name" value="P-loop containing nucleotide triphosphate hydrolases"/>
    <property type="match status" value="1"/>
</dbReference>
<dbReference type="AlphaFoldDB" id="A0A4S3TTT0"/>
<dbReference type="InterPro" id="IPR033756">
    <property type="entry name" value="YlxH/NBP35"/>
</dbReference>
<dbReference type="OrthoDB" id="204933at2157"/>
<evidence type="ECO:0000313" key="3">
    <source>
        <dbReference type="EMBL" id="THE66038.1"/>
    </source>
</evidence>
<dbReference type="EMBL" id="RBZW01000012">
    <property type="protein sequence ID" value="THE66038.1"/>
    <property type="molecule type" value="Genomic_DNA"/>
</dbReference>
<dbReference type="GO" id="GO:0016887">
    <property type="term" value="F:ATP hydrolysis activity"/>
    <property type="evidence" value="ECO:0007669"/>
    <property type="project" value="TreeGrafter"/>
</dbReference>
<dbReference type="SUPFAM" id="SSF52540">
    <property type="entry name" value="P-loop containing nucleoside triphosphate hydrolases"/>
    <property type="match status" value="1"/>
</dbReference>
<dbReference type="GO" id="GO:0005829">
    <property type="term" value="C:cytosol"/>
    <property type="evidence" value="ECO:0007669"/>
    <property type="project" value="TreeGrafter"/>
</dbReference>
<dbReference type="Proteomes" id="UP000318864">
    <property type="component" value="Unassembled WGS sequence"/>
</dbReference>
<keyword evidence="4" id="KW-1185">Reference proteome</keyword>